<reference evidence="2" key="1">
    <citation type="journal article" date="2023" name="Nat. Plants">
        <title>Single-cell RNA sequencing provides a high-resolution roadmap for understanding the multicellular compartmentation of specialized metabolism.</title>
        <authorList>
            <person name="Sun S."/>
            <person name="Shen X."/>
            <person name="Li Y."/>
            <person name="Li Y."/>
            <person name="Wang S."/>
            <person name="Li R."/>
            <person name="Zhang H."/>
            <person name="Shen G."/>
            <person name="Guo B."/>
            <person name="Wei J."/>
            <person name="Xu J."/>
            <person name="St-Pierre B."/>
            <person name="Chen S."/>
            <person name="Sun C."/>
        </authorList>
    </citation>
    <scope>NUCLEOTIDE SEQUENCE [LARGE SCALE GENOMIC DNA]</scope>
</reference>
<sequence>MRCWTKSVMHFGVETTNQVESEHSVLKLWLSTCHGDLDNVFLNIDSLIEGQIVNIKAPLAFSRTKEKFNAKSNSILRIVSNKTSHLDLKNIWLEISRAGQIIDDPKNKCKHYMRTSHGLPCSCELITWFVHVFPIQLDDIEAFWKTLEIGGCHPSARRQDMDSKMRSLIDLLQ</sequence>
<name>A0ACC0AW29_CATRO</name>
<organism evidence="1 2">
    <name type="scientific">Catharanthus roseus</name>
    <name type="common">Madagascar periwinkle</name>
    <name type="synonym">Vinca rosea</name>
    <dbReference type="NCBI Taxonomy" id="4058"/>
    <lineage>
        <taxon>Eukaryota</taxon>
        <taxon>Viridiplantae</taxon>
        <taxon>Streptophyta</taxon>
        <taxon>Embryophyta</taxon>
        <taxon>Tracheophyta</taxon>
        <taxon>Spermatophyta</taxon>
        <taxon>Magnoliopsida</taxon>
        <taxon>eudicotyledons</taxon>
        <taxon>Gunneridae</taxon>
        <taxon>Pentapetalae</taxon>
        <taxon>asterids</taxon>
        <taxon>lamiids</taxon>
        <taxon>Gentianales</taxon>
        <taxon>Apocynaceae</taxon>
        <taxon>Rauvolfioideae</taxon>
        <taxon>Vinceae</taxon>
        <taxon>Catharanthinae</taxon>
        <taxon>Catharanthus</taxon>
    </lineage>
</organism>
<protein>
    <submittedName>
        <fullName evidence="1">Uncharacterized protein</fullName>
    </submittedName>
</protein>
<comment type="caution">
    <text evidence="1">The sequence shown here is derived from an EMBL/GenBank/DDBJ whole genome shotgun (WGS) entry which is preliminary data.</text>
</comment>
<proteinExistence type="predicted"/>
<keyword evidence="2" id="KW-1185">Reference proteome</keyword>
<dbReference type="EMBL" id="CM044705">
    <property type="protein sequence ID" value="KAI5664746.1"/>
    <property type="molecule type" value="Genomic_DNA"/>
</dbReference>
<dbReference type="Proteomes" id="UP001060085">
    <property type="component" value="Linkage Group LG05"/>
</dbReference>
<evidence type="ECO:0000313" key="1">
    <source>
        <dbReference type="EMBL" id="KAI5664746.1"/>
    </source>
</evidence>
<accession>A0ACC0AW29</accession>
<gene>
    <name evidence="1" type="ORF">M9H77_24069</name>
</gene>
<evidence type="ECO:0000313" key="2">
    <source>
        <dbReference type="Proteomes" id="UP001060085"/>
    </source>
</evidence>